<proteinExistence type="predicted"/>
<organism evidence="1 2">
    <name type="scientific">Callosobruchus maculatus</name>
    <name type="common">Southern cowpea weevil</name>
    <name type="synonym">Pulse bruchid</name>
    <dbReference type="NCBI Taxonomy" id="64391"/>
    <lineage>
        <taxon>Eukaryota</taxon>
        <taxon>Metazoa</taxon>
        <taxon>Ecdysozoa</taxon>
        <taxon>Arthropoda</taxon>
        <taxon>Hexapoda</taxon>
        <taxon>Insecta</taxon>
        <taxon>Pterygota</taxon>
        <taxon>Neoptera</taxon>
        <taxon>Endopterygota</taxon>
        <taxon>Coleoptera</taxon>
        <taxon>Polyphaga</taxon>
        <taxon>Cucujiformia</taxon>
        <taxon>Chrysomeloidea</taxon>
        <taxon>Chrysomelidae</taxon>
        <taxon>Bruchinae</taxon>
        <taxon>Bruchini</taxon>
        <taxon>Callosobruchus</taxon>
    </lineage>
</organism>
<name>A0A653CEI0_CALMS</name>
<sequence>MCNVHNVHILSKIMISTWFCNNYTQQGTKSHKRSNRGEEFCLLSIQQLSSGCCSFMH</sequence>
<keyword evidence="2" id="KW-1185">Reference proteome</keyword>
<dbReference type="EMBL" id="CAACVG010007574">
    <property type="protein sequence ID" value="VEN46146.1"/>
    <property type="molecule type" value="Genomic_DNA"/>
</dbReference>
<evidence type="ECO:0000313" key="2">
    <source>
        <dbReference type="Proteomes" id="UP000410492"/>
    </source>
</evidence>
<evidence type="ECO:0000313" key="1">
    <source>
        <dbReference type="EMBL" id="VEN46146.1"/>
    </source>
</evidence>
<reference evidence="1 2" key="1">
    <citation type="submission" date="2019-01" db="EMBL/GenBank/DDBJ databases">
        <authorList>
            <person name="Sayadi A."/>
        </authorList>
    </citation>
    <scope>NUCLEOTIDE SEQUENCE [LARGE SCALE GENOMIC DNA]</scope>
</reference>
<protein>
    <submittedName>
        <fullName evidence="1">Uncharacterized protein</fullName>
    </submittedName>
</protein>
<accession>A0A653CEI0</accession>
<dbReference type="AlphaFoldDB" id="A0A653CEI0"/>
<gene>
    <name evidence="1" type="ORF">CALMAC_LOCUS8338</name>
</gene>
<dbReference type="Proteomes" id="UP000410492">
    <property type="component" value="Unassembled WGS sequence"/>
</dbReference>